<feature type="domain" description="DUF397" evidence="1">
    <location>
        <begin position="8"/>
        <end position="26"/>
    </location>
</feature>
<evidence type="ECO:0000259" key="1">
    <source>
        <dbReference type="Pfam" id="PF04149"/>
    </source>
</evidence>
<sequence>MSQGYWREWFTSSYSGSHGECVEVAYMASGSRFRTSSYTSPDANNCVEVADAPGASAVRDTKHRDLGALLFGSPEWRAFVDAAKRDAF</sequence>
<feature type="domain" description="DUF397" evidence="1">
    <location>
        <begin position="32"/>
        <end position="84"/>
    </location>
</feature>
<dbReference type="InterPro" id="IPR007278">
    <property type="entry name" value="DUF397"/>
</dbReference>
<reference evidence="2 3" key="1">
    <citation type="submission" date="2023-01" db="EMBL/GenBank/DDBJ databases">
        <title>Draft genome sequence of Nocardiopsis sp. RSe5-2 isolated from halophytes.</title>
        <authorList>
            <person name="Duangmal K."/>
            <person name="Chantavorakit T."/>
        </authorList>
    </citation>
    <scope>NUCLEOTIDE SEQUENCE [LARGE SCALE GENOMIC DNA]</scope>
    <source>
        <strain evidence="2 3">RSe5-2</strain>
    </source>
</reference>
<protein>
    <submittedName>
        <fullName evidence="2">DUF397 domain-containing protein</fullName>
    </submittedName>
</protein>
<evidence type="ECO:0000313" key="3">
    <source>
        <dbReference type="Proteomes" id="UP001527866"/>
    </source>
</evidence>
<dbReference type="Proteomes" id="UP001527866">
    <property type="component" value="Unassembled WGS sequence"/>
</dbReference>
<comment type="caution">
    <text evidence="2">The sequence shown here is derived from an EMBL/GenBank/DDBJ whole genome shotgun (WGS) entry which is preliminary data.</text>
</comment>
<dbReference type="EMBL" id="JAQFWQ010000013">
    <property type="protein sequence ID" value="MDA2810321.1"/>
    <property type="molecule type" value="Genomic_DNA"/>
</dbReference>
<evidence type="ECO:0000313" key="2">
    <source>
        <dbReference type="EMBL" id="MDA2810321.1"/>
    </source>
</evidence>
<name>A0ABT4U0W3_9ACTN</name>
<proteinExistence type="predicted"/>
<accession>A0ABT4U0W3</accession>
<keyword evidence="3" id="KW-1185">Reference proteome</keyword>
<organism evidence="2 3">
    <name type="scientific">Nocardiopsis endophytica</name>
    <dbReference type="NCBI Taxonomy" id="3018445"/>
    <lineage>
        <taxon>Bacteria</taxon>
        <taxon>Bacillati</taxon>
        <taxon>Actinomycetota</taxon>
        <taxon>Actinomycetes</taxon>
        <taxon>Streptosporangiales</taxon>
        <taxon>Nocardiopsidaceae</taxon>
        <taxon>Nocardiopsis</taxon>
    </lineage>
</organism>
<gene>
    <name evidence="2" type="ORF">O4J56_06690</name>
</gene>
<dbReference type="Pfam" id="PF04149">
    <property type="entry name" value="DUF397"/>
    <property type="match status" value="2"/>
</dbReference>